<dbReference type="AlphaFoldDB" id="A0A1T4NPH3"/>
<feature type="chain" id="PRO_5010581738" evidence="1">
    <location>
        <begin position="22"/>
        <end position="231"/>
    </location>
</feature>
<accession>A0A1T4NPH3</accession>
<reference evidence="2 3" key="1">
    <citation type="submission" date="2017-02" db="EMBL/GenBank/DDBJ databases">
        <authorList>
            <person name="Peterson S.W."/>
        </authorList>
    </citation>
    <scope>NUCLEOTIDE SEQUENCE [LARGE SCALE GENOMIC DNA]</scope>
    <source>
        <strain evidence="2 3">DSM 22335</strain>
    </source>
</reference>
<dbReference type="RefSeq" id="WP_139367085.1">
    <property type="nucleotide sequence ID" value="NZ_FUWH01000004.1"/>
</dbReference>
<dbReference type="OrthoDB" id="680837at2"/>
<evidence type="ECO:0000313" key="3">
    <source>
        <dbReference type="Proteomes" id="UP000190888"/>
    </source>
</evidence>
<evidence type="ECO:0000313" key="2">
    <source>
        <dbReference type="EMBL" id="SJZ80946.1"/>
    </source>
</evidence>
<dbReference type="Proteomes" id="UP000190888">
    <property type="component" value="Unassembled WGS sequence"/>
</dbReference>
<evidence type="ECO:0000256" key="1">
    <source>
        <dbReference type="SAM" id="SignalP"/>
    </source>
</evidence>
<organism evidence="2 3">
    <name type="scientific">Sediminibacterium ginsengisoli</name>
    <dbReference type="NCBI Taxonomy" id="413434"/>
    <lineage>
        <taxon>Bacteria</taxon>
        <taxon>Pseudomonadati</taxon>
        <taxon>Bacteroidota</taxon>
        <taxon>Chitinophagia</taxon>
        <taxon>Chitinophagales</taxon>
        <taxon>Chitinophagaceae</taxon>
        <taxon>Sediminibacterium</taxon>
    </lineage>
</organism>
<protein>
    <submittedName>
        <fullName evidence="2">Uncharacterized protein</fullName>
    </submittedName>
</protein>
<keyword evidence="1" id="KW-0732">Signal</keyword>
<feature type="signal peptide" evidence="1">
    <location>
        <begin position="1"/>
        <end position="21"/>
    </location>
</feature>
<gene>
    <name evidence="2" type="ORF">SAMN04488132_104340</name>
</gene>
<sequence>MKKLFFSVCMLCAALSMNAQMQTSTPSNTSLLVEANGSPHKAKPRANVDGTPYYNDDYCSATLYGADGKPYAAIPARLNLQENLVIFKRGDAELTPSFMVKKIEFGQCDGKKSNAVFESGFPAIGVQNEGSFYQVLDDGKTKFLKYIQIVETATQNNGLNPSAATLTLQRNETFYVYSPAKGMVKVGKSADDLLNALADRRDQVASYISSNKFKLKKEDEMVKVINFYNTL</sequence>
<keyword evidence="3" id="KW-1185">Reference proteome</keyword>
<name>A0A1T4NPH3_9BACT</name>
<proteinExistence type="predicted"/>
<dbReference type="EMBL" id="FUWH01000004">
    <property type="protein sequence ID" value="SJZ80946.1"/>
    <property type="molecule type" value="Genomic_DNA"/>
</dbReference>
<dbReference type="STRING" id="413434.SAMN04488132_104340"/>